<proteinExistence type="predicted"/>
<evidence type="ECO:0000313" key="2">
    <source>
        <dbReference type="EMBL" id="QEX20103.1"/>
    </source>
</evidence>
<dbReference type="PROSITE" id="PS51186">
    <property type="entry name" value="GNAT"/>
    <property type="match status" value="1"/>
</dbReference>
<dbReference type="OrthoDB" id="9789081at2"/>
<organism evidence="2 3">
    <name type="scientific">Hypericibacter adhaerens</name>
    <dbReference type="NCBI Taxonomy" id="2602016"/>
    <lineage>
        <taxon>Bacteria</taxon>
        <taxon>Pseudomonadati</taxon>
        <taxon>Pseudomonadota</taxon>
        <taxon>Alphaproteobacteria</taxon>
        <taxon>Rhodospirillales</taxon>
        <taxon>Dongiaceae</taxon>
        <taxon>Hypericibacter</taxon>
    </lineage>
</organism>
<dbReference type="Gene3D" id="3.40.630.30">
    <property type="match status" value="1"/>
</dbReference>
<dbReference type="Pfam" id="PF13673">
    <property type="entry name" value="Acetyltransf_10"/>
    <property type="match status" value="1"/>
</dbReference>
<dbReference type="InterPro" id="IPR000182">
    <property type="entry name" value="GNAT_dom"/>
</dbReference>
<name>A0A5J6MRZ7_9PROT</name>
<keyword evidence="2" id="KW-0808">Transferase</keyword>
<dbReference type="CDD" id="cd04301">
    <property type="entry name" value="NAT_SF"/>
    <property type="match status" value="1"/>
</dbReference>
<dbReference type="GO" id="GO:0016747">
    <property type="term" value="F:acyltransferase activity, transferring groups other than amino-acyl groups"/>
    <property type="evidence" value="ECO:0007669"/>
    <property type="project" value="InterPro"/>
</dbReference>
<dbReference type="InterPro" id="IPR016181">
    <property type="entry name" value="Acyl_CoA_acyltransferase"/>
</dbReference>
<dbReference type="AlphaFoldDB" id="A0A5J6MRZ7"/>
<accession>A0A5J6MRZ7</accession>
<evidence type="ECO:0000259" key="1">
    <source>
        <dbReference type="PROSITE" id="PS51186"/>
    </source>
</evidence>
<dbReference type="Proteomes" id="UP000325797">
    <property type="component" value="Chromosome"/>
</dbReference>
<evidence type="ECO:0000313" key="3">
    <source>
        <dbReference type="Proteomes" id="UP000325797"/>
    </source>
</evidence>
<feature type="domain" description="N-acetyltransferase" evidence="1">
    <location>
        <begin position="19"/>
        <end position="172"/>
    </location>
</feature>
<dbReference type="KEGG" id="hadh:FRZ61_00170"/>
<dbReference type="RefSeq" id="WP_151114372.1">
    <property type="nucleotide sequence ID" value="NZ_CP042582.1"/>
</dbReference>
<dbReference type="InterPro" id="IPR052564">
    <property type="entry name" value="N-acetyltrans/Recomb-assoc"/>
</dbReference>
<dbReference type="EMBL" id="CP042582">
    <property type="protein sequence ID" value="QEX20103.1"/>
    <property type="molecule type" value="Genomic_DNA"/>
</dbReference>
<dbReference type="SUPFAM" id="SSF55729">
    <property type="entry name" value="Acyl-CoA N-acyltransferases (Nat)"/>
    <property type="match status" value="1"/>
</dbReference>
<protein>
    <submittedName>
        <fullName evidence="2">Acetyltransferase</fullName>
    </submittedName>
</protein>
<reference evidence="2 3" key="1">
    <citation type="submission" date="2019-08" db="EMBL/GenBank/DDBJ databases">
        <title>Hyperibacter terrae gen. nov., sp. nov. and Hyperibacter viscosus sp. nov., two new members in the family Rhodospirillaceae isolated from the rhizosphere of Hypericum perforatum.</title>
        <authorList>
            <person name="Noviana Z."/>
        </authorList>
    </citation>
    <scope>NUCLEOTIDE SEQUENCE [LARGE SCALE GENOMIC DNA]</scope>
    <source>
        <strain evidence="2 3">R5959</strain>
    </source>
</reference>
<dbReference type="PANTHER" id="PTHR43451:SF1">
    <property type="entry name" value="ACETYLTRANSFERASE"/>
    <property type="match status" value="1"/>
</dbReference>
<keyword evidence="3" id="KW-1185">Reference proteome</keyword>
<sequence>MRRTPDEPFPVATPFSGSGTIRPVRPDDIDALIELFRAAVRRVAGRDYTPAQLLAWAPDQIDRDPWIARYERRPAWVAALGGRPVGFSDLEPDGHLDMMYVHPDHQGRGIATALLAQVEQAAHEQGIDNLYTHASLTARPFFERRGFMLIRQQTITVRGQGFTNFRMEKPLGLP</sequence>
<gene>
    <name evidence="2" type="ORF">FRZ61_00170</name>
</gene>
<dbReference type="PANTHER" id="PTHR43451">
    <property type="entry name" value="ACETYLTRANSFERASE (GNAT) FAMILY PROTEIN"/>
    <property type="match status" value="1"/>
</dbReference>